<dbReference type="OrthoDB" id="2751948at2759"/>
<feature type="region of interest" description="Disordered" evidence="1">
    <location>
        <begin position="1"/>
        <end position="93"/>
    </location>
</feature>
<dbReference type="Proteomes" id="UP000029665">
    <property type="component" value="Unassembled WGS sequence"/>
</dbReference>
<comment type="caution">
    <text evidence="2">The sequence shown here is derived from an EMBL/GenBank/DDBJ whole genome shotgun (WGS) entry which is preliminary data.</text>
</comment>
<proteinExistence type="predicted"/>
<protein>
    <submittedName>
        <fullName evidence="2">Uncharacterized protein</fullName>
    </submittedName>
</protein>
<dbReference type="STRING" id="5643.A0A060SPB0"/>
<dbReference type="InterPro" id="IPR046521">
    <property type="entry name" value="DUF6698"/>
</dbReference>
<keyword evidence="3" id="KW-1185">Reference proteome</keyword>
<name>A0A060SPB0_PYCCI</name>
<feature type="compositionally biased region" description="Acidic residues" evidence="1">
    <location>
        <begin position="455"/>
        <end position="475"/>
    </location>
</feature>
<dbReference type="Pfam" id="PF20414">
    <property type="entry name" value="DUF6698"/>
    <property type="match status" value="1"/>
</dbReference>
<dbReference type="HOGENOM" id="CLU_597358_0_0_1"/>
<feature type="compositionally biased region" description="Basic and acidic residues" evidence="1">
    <location>
        <begin position="79"/>
        <end position="93"/>
    </location>
</feature>
<dbReference type="EMBL" id="CCBP010000350">
    <property type="protein sequence ID" value="CDO76215.1"/>
    <property type="molecule type" value="Genomic_DNA"/>
</dbReference>
<reference evidence="2" key="1">
    <citation type="submission" date="2014-01" db="EMBL/GenBank/DDBJ databases">
        <title>The genome of the white-rot fungus Pycnoporus cinnabarinus: a basidiomycete model with a versatile arsenal for lignocellulosic biomass breakdown.</title>
        <authorList>
            <person name="Levasseur A."/>
            <person name="Lomascolo A."/>
            <person name="Ruiz-Duenas F.J."/>
            <person name="Uzan E."/>
            <person name="Piumi F."/>
            <person name="Kues U."/>
            <person name="Ram A.F.J."/>
            <person name="Murat C."/>
            <person name="Haon M."/>
            <person name="Benoit I."/>
            <person name="Arfi Y."/>
            <person name="Chevret D."/>
            <person name="Drula E."/>
            <person name="Kwon M.J."/>
            <person name="Gouret P."/>
            <person name="Lesage-Meessen L."/>
            <person name="Lombard V."/>
            <person name="Mariette J."/>
            <person name="Noirot C."/>
            <person name="Park J."/>
            <person name="Patyshakuliyeva A."/>
            <person name="Wieneger R.A.B."/>
            <person name="Wosten H.A.B."/>
            <person name="Martin F."/>
            <person name="Coutinho P.M."/>
            <person name="de Vries R."/>
            <person name="Martinez A.T."/>
            <person name="Klopp C."/>
            <person name="Pontarotti P."/>
            <person name="Henrissat B."/>
            <person name="Record E."/>
        </authorList>
    </citation>
    <scope>NUCLEOTIDE SEQUENCE [LARGE SCALE GENOMIC DNA]</scope>
    <source>
        <strain evidence="2">BRFM137</strain>
    </source>
</reference>
<sequence length="475" mass="53621">MVPGFPGLVRVTKGKKVLHRPAVLDSPSTSPSPALAPPPKKHKPAPVEQNPPKAKKSTNKRPAQEETNDPEDGSPEPSEEAHTSAKRARPDVPEHDHHVIRAYMALDHRAQLITRLANQYEHLYQAACLLPRSAGAYVDYEKVLSKGLAWYGTYSSEDPERKELVFGEYYEVRCYFKVIKHRFPGLSENIEYLRQDPDLVTQIAHFMHTVAGKACSDDAGRVRRYIYELADWSDPVLKEKTARGFKHTVTGRLLCPITHMDDFDEDPEKFCRLVRDNHEDRVWATGDDWPICMYKMDEHIPGNFQSGFLKSRLLLKCFKLIFAGPASVVPSLMTGTQKAKGKLPIINRFADPTTAISIYSIVYVACLTRYALNAQSEWYDDDGDFLGREFVTTILTIALRDLDWQKEVTAWYKRHVLKDPRGQAHPPNRRTAFSAIMGSTAPTSSPASPTPVPEDHDDQGEDEQEEPEENGPETA</sequence>
<accession>A0A060SPB0</accession>
<evidence type="ECO:0000256" key="1">
    <source>
        <dbReference type="SAM" id="MobiDB-lite"/>
    </source>
</evidence>
<gene>
    <name evidence="2" type="ORF">BN946_scf184894.g4</name>
</gene>
<feature type="region of interest" description="Disordered" evidence="1">
    <location>
        <begin position="419"/>
        <end position="475"/>
    </location>
</feature>
<dbReference type="AlphaFoldDB" id="A0A060SPB0"/>
<evidence type="ECO:0000313" key="2">
    <source>
        <dbReference type="EMBL" id="CDO76215.1"/>
    </source>
</evidence>
<evidence type="ECO:0000313" key="3">
    <source>
        <dbReference type="Proteomes" id="UP000029665"/>
    </source>
</evidence>
<feature type="compositionally biased region" description="Acidic residues" evidence="1">
    <location>
        <begin position="66"/>
        <end position="78"/>
    </location>
</feature>
<organism evidence="2 3">
    <name type="scientific">Pycnoporus cinnabarinus</name>
    <name type="common">Cinnabar-red polypore</name>
    <name type="synonym">Trametes cinnabarina</name>
    <dbReference type="NCBI Taxonomy" id="5643"/>
    <lineage>
        <taxon>Eukaryota</taxon>
        <taxon>Fungi</taxon>
        <taxon>Dikarya</taxon>
        <taxon>Basidiomycota</taxon>
        <taxon>Agaricomycotina</taxon>
        <taxon>Agaricomycetes</taxon>
        <taxon>Polyporales</taxon>
        <taxon>Polyporaceae</taxon>
        <taxon>Trametes</taxon>
    </lineage>
</organism>